<evidence type="ECO:0000313" key="2">
    <source>
        <dbReference type="EMBL" id="KMY41466.1"/>
    </source>
</evidence>
<organism evidence="2 3">
    <name type="scientific">Peribacillus loiseleuriae</name>
    <dbReference type="NCBI Taxonomy" id="1679170"/>
    <lineage>
        <taxon>Bacteria</taxon>
        <taxon>Bacillati</taxon>
        <taxon>Bacillota</taxon>
        <taxon>Bacilli</taxon>
        <taxon>Bacillales</taxon>
        <taxon>Bacillaceae</taxon>
        <taxon>Peribacillus</taxon>
    </lineage>
</organism>
<name>A0A0K9G4U9_9BACI</name>
<sequence>MGHGDFSCCDPKNFVQDKICNNFTVSGDDVVGADILYATNSNELIFSSGYIKNVGNFPITVQFVKGADPITGIGGTIVRQADVTSGGSFSFTVSRFDTVRAFATGATPLLPAAGEFCITPRYVIG</sequence>
<dbReference type="PATRIC" id="fig|1679170.3.peg.5607"/>
<dbReference type="Proteomes" id="UP000037146">
    <property type="component" value="Unassembled WGS sequence"/>
</dbReference>
<gene>
    <name evidence="2" type="ORF">AC625_24930</name>
</gene>
<dbReference type="OrthoDB" id="2608125at2"/>
<comment type="caution">
    <text evidence="2">The sequence shown here is derived from an EMBL/GenBank/DDBJ whole genome shotgun (WGS) entry which is preliminary data.</text>
</comment>
<feature type="domain" description="Endospore appendages core" evidence="1">
    <location>
        <begin position="6"/>
        <end position="123"/>
    </location>
</feature>
<protein>
    <recommendedName>
        <fullName evidence="1">Endospore appendages core domain-containing protein</fullName>
    </recommendedName>
</protein>
<dbReference type="AlphaFoldDB" id="A0A0K9G4U9"/>
<dbReference type="InterPro" id="IPR025055">
    <property type="entry name" value="Ena_core"/>
</dbReference>
<proteinExistence type="predicted"/>
<dbReference type="Pfam" id="PF13157">
    <property type="entry name" value="Enas"/>
    <property type="match status" value="1"/>
</dbReference>
<evidence type="ECO:0000259" key="1">
    <source>
        <dbReference type="Pfam" id="PF13157"/>
    </source>
</evidence>
<keyword evidence="3" id="KW-1185">Reference proteome</keyword>
<accession>A0A0K9G4U9</accession>
<reference evidence="3" key="1">
    <citation type="submission" date="2015-07" db="EMBL/GenBank/DDBJ databases">
        <title>Genome sequencing project for genomic taxonomy and phylogenomics of Bacillus-like bacteria.</title>
        <authorList>
            <person name="Liu B."/>
            <person name="Wang J."/>
            <person name="Zhu Y."/>
            <person name="Liu G."/>
            <person name="Chen Q."/>
            <person name="Chen Z."/>
            <person name="Lan J."/>
            <person name="Che J."/>
            <person name="Ge C."/>
            <person name="Shi H."/>
            <person name="Pan Z."/>
            <person name="Liu X."/>
        </authorList>
    </citation>
    <scope>NUCLEOTIDE SEQUENCE [LARGE SCALE GENOMIC DNA]</scope>
    <source>
        <strain evidence="3">FJAT-27997</strain>
    </source>
</reference>
<evidence type="ECO:0000313" key="3">
    <source>
        <dbReference type="Proteomes" id="UP000037146"/>
    </source>
</evidence>
<dbReference type="EMBL" id="LFZW01000004">
    <property type="protein sequence ID" value="KMY41466.1"/>
    <property type="molecule type" value="Genomic_DNA"/>
</dbReference>